<dbReference type="Pfam" id="PF25043">
    <property type="entry name" value="DUF7788"/>
    <property type="match status" value="1"/>
</dbReference>
<gene>
    <name evidence="3" type="ORF">BM221_009653</name>
</gene>
<organism evidence="3 4">
    <name type="scientific">Beauveria bassiana</name>
    <name type="common">White muscardine disease fungus</name>
    <name type="synonym">Tritirachium shiotae</name>
    <dbReference type="NCBI Taxonomy" id="176275"/>
    <lineage>
        <taxon>Eukaryota</taxon>
        <taxon>Fungi</taxon>
        <taxon>Dikarya</taxon>
        <taxon>Ascomycota</taxon>
        <taxon>Pezizomycotina</taxon>
        <taxon>Sordariomycetes</taxon>
        <taxon>Hypocreomycetidae</taxon>
        <taxon>Hypocreales</taxon>
        <taxon>Cordycipitaceae</taxon>
        <taxon>Beauveria</taxon>
    </lineage>
</organism>
<feature type="domain" description="DUF7788" evidence="2">
    <location>
        <begin position="1"/>
        <end position="80"/>
    </location>
</feature>
<accession>A0A2N6NC38</accession>
<evidence type="ECO:0000313" key="4">
    <source>
        <dbReference type="Proteomes" id="UP000235728"/>
    </source>
</evidence>
<evidence type="ECO:0000256" key="1">
    <source>
        <dbReference type="SAM" id="MobiDB-lite"/>
    </source>
</evidence>
<dbReference type="Proteomes" id="UP000235728">
    <property type="component" value="Unassembled WGS sequence"/>
</dbReference>
<feature type="region of interest" description="Disordered" evidence="1">
    <location>
        <begin position="62"/>
        <end position="83"/>
    </location>
</feature>
<proteinExistence type="predicted"/>
<sequence length="83" mass="9283">MKRVFVFSDMQFDTIELRVEDKWQSYTGWPRIFEAAAGYDMPELVPWDFAESLCPSDKVQMAPMPGSAPGTAAEDGTTLVCNT</sequence>
<reference evidence="3 4" key="1">
    <citation type="journal article" date="2016" name="Appl. Microbiol. Biotechnol.">
        <title>Characterization of T-DNA insertion mutants with decreased virulence in the entomopathogenic fungus Beauveria bassiana JEF-007.</title>
        <authorList>
            <person name="Kim S."/>
            <person name="Lee S.J."/>
            <person name="Nai Y.S."/>
            <person name="Yu J.S."/>
            <person name="Lee M.R."/>
            <person name="Yang Y.T."/>
            <person name="Kim J.S."/>
        </authorList>
    </citation>
    <scope>NUCLEOTIDE SEQUENCE [LARGE SCALE GENOMIC DNA]</scope>
    <source>
        <strain evidence="3 4">JEF-007</strain>
    </source>
</reference>
<dbReference type="AlphaFoldDB" id="A0A2N6NC38"/>
<comment type="caution">
    <text evidence="3">The sequence shown here is derived from an EMBL/GenBank/DDBJ whole genome shotgun (WGS) entry which is preliminary data.</text>
</comment>
<evidence type="ECO:0000313" key="3">
    <source>
        <dbReference type="EMBL" id="PMB64809.1"/>
    </source>
</evidence>
<evidence type="ECO:0000259" key="2">
    <source>
        <dbReference type="Pfam" id="PF25043"/>
    </source>
</evidence>
<protein>
    <recommendedName>
        <fullName evidence="2">DUF7788 domain-containing protein</fullName>
    </recommendedName>
</protein>
<dbReference type="InterPro" id="IPR056690">
    <property type="entry name" value="DUF7788"/>
</dbReference>
<dbReference type="EMBL" id="MRVG01000012">
    <property type="protein sequence ID" value="PMB64809.1"/>
    <property type="molecule type" value="Genomic_DNA"/>
</dbReference>
<name>A0A2N6NC38_BEABA</name>